<gene>
    <name evidence="2" type="ORF">C4D60_Mb09t26470</name>
</gene>
<sequence length="1216" mass="132017">MTGDLPGEGTSVLQEPWVIPLMTSDIAAGVPCGAELLQDSDMPRSAFWRCPSSQPSRGVVARVSSCDVYKESQNTPYHFSPPFGRGVALGFREDEGHAWACNLRQSLRLIWLRIGLIFRRSIWSDPGLSFGPTSRESEVDLERPGLIVWADESQVGGRSGATRAYRLGRRVASRKSIWSDPGLSFGPTSRKSEVDLERPGLIVWADESQVGGRSGATRAYRLGRRVASRKSIWSDPGLSFGPTSRKSEVDLERPGLIVWADESQVGGRSGATRAYRLGRRVASRRSIWSDPGLSFGPTSRESEVDLERPVLIVWADESRVGSRSGATRAYRLGRRVASRKSIWSDPGLSFGPTSRESEVDLERPGLIIWADESRVGSRSGATRAYRLGRRVASRKSIWSDPGLSFGPTSRESEVDLERPVLIVWADESRVGSRSGATRAYHLGRRVASRRSIWSDPCLSFGPTSRESEVDLERPGLIVWADESRVGGRSGATRAYHLGRRVASRRSIWSDPGLSFGPTSRESEVDLERPVLIVWADESQVGGRSGATRAYHLGRRVASRRSIWSDPGLSFGPTSRESEVDLERPGLIVWADESRVGSRSGATRAYRLGRRVASRKSIWSDPGLSFGPTSRESEVDLERPGLIVWADESRVGSRSGATRAYRLGRRVASRKSIWSDPGLSFGPTSRESEVDLERPGLIVWADESRVGGRSGATRAYRLGRRVASRKSIWSDPCLSFGPTSRESEVDLERPGLIIWADESRVGSRSGATRAYRLGRRVASRRSIWSDPGLSFGPTVGGPRSGATISTPLCDRGLPPQVGHIVVSDGAKLLALFGRFPRGVSCGRDRTSRALFLACFRLCRVVGGGASAPDGLLARSTTSLPLLSGRESADVDRLRSILSSSRAIKEMTEEWLVDAGLSPVAREMVNLQSVKKASHARPSATPSRGGGGSGTRGAPERSGPERASGSPTASRPAKKLKTAVRKVPARSVARERDSAGPSRAAPLGEGPTVVDLSGGDLASRTSARPKSMRDLCRVSRSEGEEYRAVGMTSLPVGVPGAPYAARWPDLKADSRIWADGATAQEFVRGALHPALAKELYSCTSEVLADRAAKSLVWGQHYVMALIDRVLDAGRVIERQSNTIAALRLENQELRSSSGPEVVAAAEQRAAALDEEPWPRGPHGLVRGWMTGDLRGEGTSVLQEPWSVESKGWIVVPFGKGVL</sequence>
<evidence type="ECO:0000313" key="3">
    <source>
        <dbReference type="Proteomes" id="UP000317650"/>
    </source>
</evidence>
<reference evidence="2 3" key="1">
    <citation type="journal article" date="2019" name="Nat. Plants">
        <title>Genome sequencing of Musa balbisiana reveals subgenome evolution and function divergence in polyploid bananas.</title>
        <authorList>
            <person name="Yao X."/>
        </authorList>
    </citation>
    <scope>NUCLEOTIDE SEQUENCE [LARGE SCALE GENOMIC DNA]</scope>
    <source>
        <strain evidence="3">cv. DH-PKW</strain>
        <tissue evidence="2">Leaves</tissue>
    </source>
</reference>
<feature type="compositionally biased region" description="Basic residues" evidence="1">
    <location>
        <begin position="970"/>
        <end position="982"/>
    </location>
</feature>
<organism evidence="2 3">
    <name type="scientific">Musa balbisiana</name>
    <name type="common">Banana</name>
    <dbReference type="NCBI Taxonomy" id="52838"/>
    <lineage>
        <taxon>Eukaryota</taxon>
        <taxon>Viridiplantae</taxon>
        <taxon>Streptophyta</taxon>
        <taxon>Embryophyta</taxon>
        <taxon>Tracheophyta</taxon>
        <taxon>Spermatophyta</taxon>
        <taxon>Magnoliopsida</taxon>
        <taxon>Liliopsida</taxon>
        <taxon>Zingiberales</taxon>
        <taxon>Musaceae</taxon>
        <taxon>Musa</taxon>
    </lineage>
</organism>
<accession>A0A4S8IJ98</accession>
<evidence type="ECO:0000313" key="2">
    <source>
        <dbReference type="EMBL" id="THU48458.1"/>
    </source>
</evidence>
<feature type="region of interest" description="Disordered" evidence="1">
    <location>
        <begin position="927"/>
        <end position="1028"/>
    </location>
</feature>
<keyword evidence="3" id="KW-1185">Reference proteome</keyword>
<dbReference type="STRING" id="52838.A0A4S8IJ98"/>
<dbReference type="EMBL" id="PYDT01000010">
    <property type="protein sequence ID" value="THU48458.1"/>
    <property type="molecule type" value="Genomic_DNA"/>
</dbReference>
<comment type="caution">
    <text evidence="2">The sequence shown here is derived from an EMBL/GenBank/DDBJ whole genome shotgun (WGS) entry which is preliminary data.</text>
</comment>
<name>A0A4S8IJ98_MUSBA</name>
<dbReference type="AlphaFoldDB" id="A0A4S8IJ98"/>
<evidence type="ECO:0000256" key="1">
    <source>
        <dbReference type="SAM" id="MobiDB-lite"/>
    </source>
</evidence>
<dbReference type="Proteomes" id="UP000317650">
    <property type="component" value="Chromosome 9"/>
</dbReference>
<proteinExistence type="predicted"/>
<protein>
    <submittedName>
        <fullName evidence="2">Uncharacterized protein</fullName>
    </submittedName>
</protein>